<feature type="compositionally biased region" description="Acidic residues" evidence="1">
    <location>
        <begin position="599"/>
        <end position="610"/>
    </location>
</feature>
<name>A0ABN1VB93_9ACTN</name>
<feature type="compositionally biased region" description="Basic and acidic residues" evidence="1">
    <location>
        <begin position="74"/>
        <end position="97"/>
    </location>
</feature>
<reference evidence="2 3" key="1">
    <citation type="journal article" date="2019" name="Int. J. Syst. Evol. Microbiol.">
        <title>The Global Catalogue of Microorganisms (GCM) 10K type strain sequencing project: providing services to taxonomists for standard genome sequencing and annotation.</title>
        <authorList>
            <consortium name="The Broad Institute Genomics Platform"/>
            <consortium name="The Broad Institute Genome Sequencing Center for Infectious Disease"/>
            <person name="Wu L."/>
            <person name="Ma J."/>
        </authorList>
    </citation>
    <scope>NUCLEOTIDE SEQUENCE [LARGE SCALE GENOMIC DNA]</scope>
    <source>
        <strain evidence="2 3">JCM 12696</strain>
    </source>
</reference>
<accession>A0ABN1VB93</accession>
<dbReference type="InterPro" id="IPR011990">
    <property type="entry name" value="TPR-like_helical_dom_sf"/>
</dbReference>
<feature type="region of interest" description="Disordered" evidence="1">
    <location>
        <begin position="1"/>
        <end position="382"/>
    </location>
</feature>
<feature type="compositionally biased region" description="Basic and acidic residues" evidence="1">
    <location>
        <begin position="1"/>
        <end position="58"/>
    </location>
</feature>
<evidence type="ECO:0000256" key="1">
    <source>
        <dbReference type="SAM" id="MobiDB-lite"/>
    </source>
</evidence>
<dbReference type="Gene3D" id="1.25.40.10">
    <property type="entry name" value="Tetratricopeptide repeat domain"/>
    <property type="match status" value="1"/>
</dbReference>
<organism evidence="2 3">
    <name type="scientific">Streptomyces hebeiensis</name>
    <dbReference type="NCBI Taxonomy" id="229486"/>
    <lineage>
        <taxon>Bacteria</taxon>
        <taxon>Bacillati</taxon>
        <taxon>Actinomycetota</taxon>
        <taxon>Actinomycetes</taxon>
        <taxon>Kitasatosporales</taxon>
        <taxon>Streptomycetaceae</taxon>
        <taxon>Streptomyces</taxon>
    </lineage>
</organism>
<feature type="compositionally biased region" description="Basic and acidic residues" evidence="1">
    <location>
        <begin position="329"/>
        <end position="373"/>
    </location>
</feature>
<feature type="compositionally biased region" description="Basic and acidic residues" evidence="1">
    <location>
        <begin position="110"/>
        <end position="192"/>
    </location>
</feature>
<gene>
    <name evidence="2" type="ORF">GCM10009654_66530</name>
</gene>
<evidence type="ECO:0008006" key="4">
    <source>
        <dbReference type="Google" id="ProtNLM"/>
    </source>
</evidence>
<evidence type="ECO:0000313" key="2">
    <source>
        <dbReference type="EMBL" id="GAA1200709.1"/>
    </source>
</evidence>
<proteinExistence type="predicted"/>
<protein>
    <recommendedName>
        <fullName evidence="4">Tetratricopeptide repeat protein</fullName>
    </recommendedName>
</protein>
<dbReference type="Proteomes" id="UP001501371">
    <property type="component" value="Unassembled WGS sequence"/>
</dbReference>
<evidence type="ECO:0000313" key="3">
    <source>
        <dbReference type="Proteomes" id="UP001501371"/>
    </source>
</evidence>
<keyword evidence="3" id="KW-1185">Reference proteome</keyword>
<feature type="compositionally biased region" description="Basic and acidic residues" evidence="1">
    <location>
        <begin position="623"/>
        <end position="638"/>
    </location>
</feature>
<feature type="compositionally biased region" description="Gly residues" evidence="1">
    <location>
        <begin position="59"/>
        <end position="73"/>
    </location>
</feature>
<feature type="region of interest" description="Disordered" evidence="1">
    <location>
        <begin position="599"/>
        <end position="650"/>
    </location>
</feature>
<dbReference type="EMBL" id="BAAAKV010000112">
    <property type="protein sequence ID" value="GAA1200709.1"/>
    <property type="molecule type" value="Genomic_DNA"/>
</dbReference>
<feature type="compositionally biased region" description="Basic and acidic residues" evidence="1">
    <location>
        <begin position="203"/>
        <end position="320"/>
    </location>
</feature>
<sequence>MSPNSSDDRPEREERRRDSGGDRGGFRGGRDDRARGPRRDDRDRGGFRRDDNNRREGYRGNGSGGTGSGGGYRGGRDSRPGGFRRDDERTPRGDRGARPSGGASGGGAYGRRDDRDRDRGPRRDDRPSAPRRSDDRGGFRHDDRRDERPAFRRDDRREDRRDDRRDDRPAFRRDDRRSDRSSGPRRYDDRGARPPVGGGGGYGRRDDRPGGFRRDDRPRDEHRREDHRRDDRPGFRRDDRPSAPRRDGERGGFRREDSRGGGFGRRDDRPGGFRRDERRDDRRDERRDDRPGFRRDDRPAGRPRRDDDRAGYGRRDDRGGRPGGGGGYGRRDDRDRGGRGGFRGRDDHRGGGYQRRDDRDRDRDREPIKRLPIPEDVTGDEIDKDVRQELMSLPKTLADDVARNLVMVAKLIDEEPEKAYGYSRVALRLASRVAAVREAAGFAAYATQKYTEALAEFRAARRMTGNVDLWPVMADCERGLGRPERALAMAGEPEVQKLDKAGQVEMRLVAAGARRDMGQLDAAIVTLQSSELASNSVQPWTARLRYAYADALLAIGREDEAREWFAKTVESDKDGATDASDRLAELDGVEFVDALAADDEVDVEGDETVADEGVPSSAATENPEGKQEEREKDEKGEKNEDEDRNGNGTS</sequence>
<comment type="caution">
    <text evidence="2">The sequence shown here is derived from an EMBL/GenBank/DDBJ whole genome shotgun (WGS) entry which is preliminary data.</text>
</comment>
<dbReference type="SUPFAM" id="SSF48452">
    <property type="entry name" value="TPR-like"/>
    <property type="match status" value="1"/>
</dbReference>